<evidence type="ECO:0000313" key="8">
    <source>
        <dbReference type="EMBL" id="SMF93623.1"/>
    </source>
</evidence>
<dbReference type="RefSeq" id="WP_085210357.1">
    <property type="nucleotide sequence ID" value="NZ_FXAM01000001.1"/>
</dbReference>
<organism evidence="8 9">
    <name type="scientific">Methylomagnum ishizawai</name>
    <dbReference type="NCBI Taxonomy" id="1760988"/>
    <lineage>
        <taxon>Bacteria</taxon>
        <taxon>Pseudomonadati</taxon>
        <taxon>Pseudomonadota</taxon>
        <taxon>Gammaproteobacteria</taxon>
        <taxon>Methylococcales</taxon>
        <taxon>Methylococcaceae</taxon>
        <taxon>Methylomagnum</taxon>
    </lineage>
</organism>
<proteinExistence type="inferred from homology"/>
<evidence type="ECO:0000256" key="2">
    <source>
        <dbReference type="ARBA" id="ARBA00008072"/>
    </source>
</evidence>
<evidence type="ECO:0000256" key="1">
    <source>
        <dbReference type="ARBA" id="ARBA00001947"/>
    </source>
</evidence>
<evidence type="ECO:0000256" key="4">
    <source>
        <dbReference type="ARBA" id="ARBA00022833"/>
    </source>
</evidence>
<dbReference type="PANTHER" id="PTHR43350">
    <property type="entry name" value="NAD-DEPENDENT ALCOHOL DEHYDROGENASE"/>
    <property type="match status" value="1"/>
</dbReference>
<dbReference type="Pfam" id="PF00107">
    <property type="entry name" value="ADH_zinc_N"/>
    <property type="match status" value="1"/>
</dbReference>
<protein>
    <submittedName>
        <fullName evidence="8">2-desacetyl-2-hydroxyethyl bacteriochlorophyllide A dehydrogenase</fullName>
    </submittedName>
</protein>
<name>A0A1Y6CYJ0_9GAMM</name>
<dbReference type="SUPFAM" id="SSF50129">
    <property type="entry name" value="GroES-like"/>
    <property type="match status" value="1"/>
</dbReference>
<keyword evidence="5" id="KW-0560">Oxidoreductase</keyword>
<feature type="domain" description="Alcohol dehydrogenase-like C-terminal" evidence="7">
    <location>
        <begin position="192"/>
        <end position="312"/>
    </location>
</feature>
<dbReference type="AlphaFoldDB" id="A0A1Y6CYJ0"/>
<dbReference type="SUPFAM" id="SSF51735">
    <property type="entry name" value="NAD(P)-binding Rossmann-fold domains"/>
    <property type="match status" value="1"/>
</dbReference>
<comment type="similarity">
    <text evidence="2">Belongs to the zinc-containing alcohol dehydrogenase family.</text>
</comment>
<evidence type="ECO:0000256" key="3">
    <source>
        <dbReference type="ARBA" id="ARBA00022723"/>
    </source>
</evidence>
<keyword evidence="4" id="KW-0862">Zinc</keyword>
<dbReference type="GO" id="GO:0016491">
    <property type="term" value="F:oxidoreductase activity"/>
    <property type="evidence" value="ECO:0007669"/>
    <property type="project" value="UniProtKB-KW"/>
</dbReference>
<dbReference type="Gene3D" id="3.90.180.10">
    <property type="entry name" value="Medium-chain alcohol dehydrogenases, catalytic domain"/>
    <property type="match status" value="2"/>
</dbReference>
<dbReference type="PANTHER" id="PTHR43350:SF19">
    <property type="entry name" value="D-GULOSIDE 3-DEHYDROGENASE"/>
    <property type="match status" value="1"/>
</dbReference>
<dbReference type="Proteomes" id="UP000192923">
    <property type="component" value="Unassembled WGS sequence"/>
</dbReference>
<gene>
    <name evidence="8" type="ORF">SAMN02949497_0910</name>
</gene>
<dbReference type="CDD" id="cd08255">
    <property type="entry name" value="2-desacetyl-2-hydroxyethyl_bacteriochlorophyllide_like"/>
    <property type="match status" value="1"/>
</dbReference>
<evidence type="ECO:0000313" key="9">
    <source>
        <dbReference type="Proteomes" id="UP000192923"/>
    </source>
</evidence>
<evidence type="ECO:0000256" key="6">
    <source>
        <dbReference type="SAM" id="MobiDB-lite"/>
    </source>
</evidence>
<dbReference type="InterPro" id="IPR013149">
    <property type="entry name" value="ADH-like_C"/>
</dbReference>
<feature type="region of interest" description="Disordered" evidence="6">
    <location>
        <begin position="12"/>
        <end position="34"/>
    </location>
</feature>
<sequence>MVYPIEPSHALSARNPYRAPRPPYGKNNRSPGAAPAQAVFHTARHSVSVRDTEVPAPKPGELLIKAHCSAISPGTESLIFRGGMPEGWGLDAAPSKSGGEFRYPFKYGYALVGEVVEVGAGEDRDWLGKRVFAFHPHQDYIAIDQGQCQRLPEGMPAERALFLANLETALNLVQDAGPLAGERAMVFGQGVVGLLTTALLGQFPLSELITADPLPLRRERSKELGAGLAIDPSKGRELAVLEECLFHGDHNGLDLAIEVSGHIEALNQAIALTGFDGRIVVGSWYGRHAGPVDLGGHFHRRRIRLVASQVGTLNPALSGRWSKDRRLKLAFDWLDRIQPERLITHRFPLSECQQAFEVVGDKLAGALQVVFEYRG</sequence>
<keyword evidence="3" id="KW-0479">Metal-binding</keyword>
<dbReference type="InterPro" id="IPR011032">
    <property type="entry name" value="GroES-like_sf"/>
</dbReference>
<dbReference type="EMBL" id="FXAM01000001">
    <property type="protein sequence ID" value="SMF93623.1"/>
    <property type="molecule type" value="Genomic_DNA"/>
</dbReference>
<evidence type="ECO:0000256" key="5">
    <source>
        <dbReference type="ARBA" id="ARBA00023002"/>
    </source>
</evidence>
<accession>A0A1Y6CYJ0</accession>
<evidence type="ECO:0000259" key="7">
    <source>
        <dbReference type="Pfam" id="PF00107"/>
    </source>
</evidence>
<reference evidence="8 9" key="1">
    <citation type="submission" date="2016-12" db="EMBL/GenBank/DDBJ databases">
        <authorList>
            <person name="Song W.-J."/>
            <person name="Kurnit D.M."/>
        </authorList>
    </citation>
    <scope>NUCLEOTIDE SEQUENCE [LARGE SCALE GENOMIC DNA]</scope>
    <source>
        <strain evidence="8 9">175</strain>
    </source>
</reference>
<dbReference type="GO" id="GO:0046872">
    <property type="term" value="F:metal ion binding"/>
    <property type="evidence" value="ECO:0007669"/>
    <property type="project" value="UniProtKB-KW"/>
</dbReference>
<dbReference type="OrthoDB" id="9781588at2"/>
<keyword evidence="9" id="KW-1185">Reference proteome</keyword>
<comment type="cofactor">
    <cofactor evidence="1">
        <name>Zn(2+)</name>
        <dbReference type="ChEBI" id="CHEBI:29105"/>
    </cofactor>
</comment>
<dbReference type="InterPro" id="IPR036291">
    <property type="entry name" value="NAD(P)-bd_dom_sf"/>
</dbReference>
<dbReference type="Gene3D" id="3.40.50.720">
    <property type="entry name" value="NAD(P)-binding Rossmann-like Domain"/>
    <property type="match status" value="1"/>
</dbReference>
<dbReference type="STRING" id="1760988.SAMN02949497_0910"/>